<dbReference type="Proteomes" id="UP000326877">
    <property type="component" value="Unassembled WGS sequence"/>
</dbReference>
<dbReference type="Pfam" id="PF00172">
    <property type="entry name" value="Zn_clus"/>
    <property type="match status" value="1"/>
</dbReference>
<dbReference type="CDD" id="cd00067">
    <property type="entry name" value="GAL4"/>
    <property type="match status" value="1"/>
</dbReference>
<proteinExistence type="predicted"/>
<dbReference type="SUPFAM" id="SSF57701">
    <property type="entry name" value="Zn2/Cys6 DNA-binding domain"/>
    <property type="match status" value="1"/>
</dbReference>
<dbReference type="GO" id="GO:0003677">
    <property type="term" value="F:DNA binding"/>
    <property type="evidence" value="ECO:0007669"/>
    <property type="project" value="UniProtKB-KW"/>
</dbReference>
<gene>
    <name evidence="8" type="ORF">BDV23DRAFT_172410</name>
</gene>
<evidence type="ECO:0000256" key="6">
    <source>
        <dbReference type="ARBA" id="ARBA00023242"/>
    </source>
</evidence>
<evidence type="ECO:0000256" key="5">
    <source>
        <dbReference type="ARBA" id="ARBA00023163"/>
    </source>
</evidence>
<evidence type="ECO:0000256" key="3">
    <source>
        <dbReference type="ARBA" id="ARBA00023015"/>
    </source>
</evidence>
<organism evidence="8">
    <name type="scientific">Petromyces alliaceus</name>
    <name type="common">Aspergillus alliaceus</name>
    <dbReference type="NCBI Taxonomy" id="209559"/>
    <lineage>
        <taxon>Eukaryota</taxon>
        <taxon>Fungi</taxon>
        <taxon>Dikarya</taxon>
        <taxon>Ascomycota</taxon>
        <taxon>Pezizomycotina</taxon>
        <taxon>Eurotiomycetes</taxon>
        <taxon>Eurotiomycetidae</taxon>
        <taxon>Eurotiales</taxon>
        <taxon>Aspergillaceae</taxon>
        <taxon>Aspergillus</taxon>
        <taxon>Aspergillus subgen. Circumdati</taxon>
    </lineage>
</organism>
<dbReference type="Gene3D" id="4.10.240.10">
    <property type="entry name" value="Zn(2)-C6 fungal-type DNA-binding domain"/>
    <property type="match status" value="1"/>
</dbReference>
<evidence type="ECO:0000256" key="1">
    <source>
        <dbReference type="ARBA" id="ARBA00022723"/>
    </source>
</evidence>
<keyword evidence="2" id="KW-0862">Zinc</keyword>
<dbReference type="PROSITE" id="PS50048">
    <property type="entry name" value="ZN2_CY6_FUNGAL_2"/>
    <property type="match status" value="1"/>
</dbReference>
<dbReference type="GO" id="GO:0008270">
    <property type="term" value="F:zinc ion binding"/>
    <property type="evidence" value="ECO:0007669"/>
    <property type="project" value="InterPro"/>
</dbReference>
<dbReference type="InterPro" id="IPR001138">
    <property type="entry name" value="Zn2Cys6_DnaBD"/>
</dbReference>
<keyword evidence="6" id="KW-0539">Nucleus</keyword>
<reference evidence="8" key="1">
    <citation type="submission" date="2019-04" db="EMBL/GenBank/DDBJ databases">
        <title>Friends and foes A comparative genomics studyof 23 Aspergillus species from section Flavi.</title>
        <authorList>
            <consortium name="DOE Joint Genome Institute"/>
            <person name="Kjaerbolling I."/>
            <person name="Vesth T."/>
            <person name="Frisvad J.C."/>
            <person name="Nybo J.L."/>
            <person name="Theobald S."/>
            <person name="Kildgaard S."/>
            <person name="Isbrandt T."/>
            <person name="Kuo A."/>
            <person name="Sato A."/>
            <person name="Lyhne E.K."/>
            <person name="Kogle M.E."/>
            <person name="Wiebenga A."/>
            <person name="Kun R.S."/>
            <person name="Lubbers R.J."/>
            <person name="Makela M.R."/>
            <person name="Barry K."/>
            <person name="Chovatia M."/>
            <person name="Clum A."/>
            <person name="Daum C."/>
            <person name="Haridas S."/>
            <person name="He G."/>
            <person name="LaButti K."/>
            <person name="Lipzen A."/>
            <person name="Mondo S."/>
            <person name="Riley R."/>
            <person name="Salamov A."/>
            <person name="Simmons B.A."/>
            <person name="Magnuson J.K."/>
            <person name="Henrissat B."/>
            <person name="Mortensen U.H."/>
            <person name="Larsen T.O."/>
            <person name="Devries R.P."/>
            <person name="Grigoriev I.V."/>
            <person name="Machida M."/>
            <person name="Baker S.E."/>
            <person name="Andersen M.R."/>
        </authorList>
    </citation>
    <scope>NUCLEOTIDE SEQUENCE [LARGE SCALE GENOMIC DNA]</scope>
    <source>
        <strain evidence="8">IBT 14317</strain>
    </source>
</reference>
<keyword evidence="1" id="KW-0479">Metal-binding</keyword>
<keyword evidence="5" id="KW-0804">Transcription</keyword>
<dbReference type="PROSITE" id="PS00463">
    <property type="entry name" value="ZN2_CY6_FUNGAL_1"/>
    <property type="match status" value="1"/>
</dbReference>
<protein>
    <recommendedName>
        <fullName evidence="7">Zn(2)-C6 fungal-type domain-containing protein</fullName>
    </recommendedName>
</protein>
<dbReference type="InterPro" id="IPR052360">
    <property type="entry name" value="Transcr_Regulatory_Proteins"/>
</dbReference>
<accession>A0A5N7C8I0</accession>
<dbReference type="InterPro" id="IPR036864">
    <property type="entry name" value="Zn2-C6_fun-type_DNA-bd_sf"/>
</dbReference>
<evidence type="ECO:0000313" key="8">
    <source>
        <dbReference type="EMBL" id="KAE8390432.1"/>
    </source>
</evidence>
<dbReference type="AlphaFoldDB" id="A0A5N7C8I0"/>
<dbReference type="PANTHER" id="PTHR36206:SF10">
    <property type="entry name" value="ZN(II)2CYS6 TRANSCRIPTION FACTOR (EUROFUNG)"/>
    <property type="match status" value="1"/>
</dbReference>
<sequence length="506" mass="57712">METAGIGSMRRKSHTKSRTGCRTCKVRRVRCDETWPSCRNCSTTGRRCDGPSSPSAKPERVSFIQVSMSTLHPVRLLYENEQEAHYAQLFLDHVLCVMSGYSTRPAWRSLMVQAVHEEVAVRHVAIAVSAVLYEKSATPVSAISSPLWKHGDENRRFSLTRYGKGLSALRKMMCCKDHRSVEVTLICGALCIWFELIAGEPLMALNHLDQCLKIISGSGGKLDPSISYTFSKLDLQAATYIGRRPPAIVATDMKPIQYIFDFFDEAEQCLLEEYNRIYSFKRTVAARYRYLGPDWIPMELLAYVQLLRDRLEHWESTYKFSYACQKAEGTPQLAQRVTLLFINYHTALITVSTCLYPEETIYDRFLSSFQQILSLAKVLIEGYFAQRHQNWPGFSLDMGIIQPLYMTATKCRNSDVRQHAIDLLSSAPVIEGVWDGRTTALVSRRAKELEEEGLERATDGIPEYRRIHSIGLDVNAELHQIEIAFRRRLNGFDGEWNDTIEIHSLP</sequence>
<name>A0A5N7C8I0_PETAA</name>
<dbReference type="OrthoDB" id="2593732at2759"/>
<feature type="domain" description="Zn(2)-C6 fungal-type" evidence="7">
    <location>
        <begin position="20"/>
        <end position="48"/>
    </location>
</feature>
<dbReference type="PANTHER" id="PTHR36206">
    <property type="entry name" value="ASPERCRYPTIN BIOSYNTHESIS CLUSTER-SPECIFIC TRANSCRIPTION REGULATOR ATNN-RELATED"/>
    <property type="match status" value="1"/>
</dbReference>
<evidence type="ECO:0000259" key="7">
    <source>
        <dbReference type="PROSITE" id="PS50048"/>
    </source>
</evidence>
<dbReference type="EMBL" id="ML735255">
    <property type="protein sequence ID" value="KAE8390432.1"/>
    <property type="molecule type" value="Genomic_DNA"/>
</dbReference>
<dbReference type="SMART" id="SM00066">
    <property type="entry name" value="GAL4"/>
    <property type="match status" value="1"/>
</dbReference>
<evidence type="ECO:0000256" key="2">
    <source>
        <dbReference type="ARBA" id="ARBA00022833"/>
    </source>
</evidence>
<keyword evidence="3" id="KW-0805">Transcription regulation</keyword>
<dbReference type="GO" id="GO:0009893">
    <property type="term" value="P:positive regulation of metabolic process"/>
    <property type="evidence" value="ECO:0007669"/>
    <property type="project" value="UniProtKB-ARBA"/>
</dbReference>
<evidence type="ECO:0000256" key="4">
    <source>
        <dbReference type="ARBA" id="ARBA00023125"/>
    </source>
</evidence>
<dbReference type="GO" id="GO:0000981">
    <property type="term" value="F:DNA-binding transcription factor activity, RNA polymerase II-specific"/>
    <property type="evidence" value="ECO:0007669"/>
    <property type="project" value="InterPro"/>
</dbReference>
<keyword evidence="4" id="KW-0238">DNA-binding</keyword>